<dbReference type="EMBL" id="BLXT01004836">
    <property type="protein sequence ID" value="GFO17624.1"/>
    <property type="molecule type" value="Genomic_DNA"/>
</dbReference>
<organism evidence="1 2">
    <name type="scientific">Plakobranchus ocellatus</name>
    <dbReference type="NCBI Taxonomy" id="259542"/>
    <lineage>
        <taxon>Eukaryota</taxon>
        <taxon>Metazoa</taxon>
        <taxon>Spiralia</taxon>
        <taxon>Lophotrochozoa</taxon>
        <taxon>Mollusca</taxon>
        <taxon>Gastropoda</taxon>
        <taxon>Heterobranchia</taxon>
        <taxon>Euthyneura</taxon>
        <taxon>Panpulmonata</taxon>
        <taxon>Sacoglossa</taxon>
        <taxon>Placobranchoidea</taxon>
        <taxon>Plakobranchidae</taxon>
        <taxon>Plakobranchus</taxon>
    </lineage>
</organism>
<dbReference type="AlphaFoldDB" id="A0AAV4BH18"/>
<protein>
    <submittedName>
        <fullName evidence="1">Uncharacterized protein</fullName>
    </submittedName>
</protein>
<proteinExistence type="predicted"/>
<evidence type="ECO:0000313" key="1">
    <source>
        <dbReference type="EMBL" id="GFO17624.1"/>
    </source>
</evidence>
<keyword evidence="2" id="KW-1185">Reference proteome</keyword>
<reference evidence="1 2" key="1">
    <citation type="journal article" date="2021" name="Elife">
        <title>Chloroplast acquisition without the gene transfer in kleptoplastic sea slugs, Plakobranchus ocellatus.</title>
        <authorList>
            <person name="Maeda T."/>
            <person name="Takahashi S."/>
            <person name="Yoshida T."/>
            <person name="Shimamura S."/>
            <person name="Takaki Y."/>
            <person name="Nagai Y."/>
            <person name="Toyoda A."/>
            <person name="Suzuki Y."/>
            <person name="Arimoto A."/>
            <person name="Ishii H."/>
            <person name="Satoh N."/>
            <person name="Nishiyama T."/>
            <person name="Hasebe M."/>
            <person name="Maruyama T."/>
            <person name="Minagawa J."/>
            <person name="Obokata J."/>
            <person name="Shigenobu S."/>
        </authorList>
    </citation>
    <scope>NUCLEOTIDE SEQUENCE [LARGE SCALE GENOMIC DNA]</scope>
</reference>
<name>A0AAV4BH18_9GAST</name>
<gene>
    <name evidence="1" type="ORF">PoB_004412900</name>
</gene>
<sequence>MLTSLTYHQRKGGTFQQVPGLQLGQTSIAGFYPGLVSMQTGFPLGQMLMAGFYPWLSDHADWISPRIRC</sequence>
<accession>A0AAV4BH18</accession>
<evidence type="ECO:0000313" key="2">
    <source>
        <dbReference type="Proteomes" id="UP000735302"/>
    </source>
</evidence>
<comment type="caution">
    <text evidence="1">The sequence shown here is derived from an EMBL/GenBank/DDBJ whole genome shotgun (WGS) entry which is preliminary data.</text>
</comment>
<dbReference type="Proteomes" id="UP000735302">
    <property type="component" value="Unassembled WGS sequence"/>
</dbReference>